<dbReference type="Proteomes" id="UP000681720">
    <property type="component" value="Unassembled WGS sequence"/>
</dbReference>
<dbReference type="AlphaFoldDB" id="A0A814LQU9"/>
<dbReference type="Proteomes" id="UP000663834">
    <property type="component" value="Unassembled WGS sequence"/>
</dbReference>
<organism evidence="1 6">
    <name type="scientific">Rotaria magnacalcarata</name>
    <dbReference type="NCBI Taxonomy" id="392030"/>
    <lineage>
        <taxon>Eukaryota</taxon>
        <taxon>Metazoa</taxon>
        <taxon>Spiralia</taxon>
        <taxon>Gnathifera</taxon>
        <taxon>Rotifera</taxon>
        <taxon>Eurotatoria</taxon>
        <taxon>Bdelloidea</taxon>
        <taxon>Philodinida</taxon>
        <taxon>Philodinidae</taxon>
        <taxon>Rotaria</taxon>
    </lineage>
</organism>
<dbReference type="Proteomes" id="UP000681967">
    <property type="component" value="Unassembled WGS sequence"/>
</dbReference>
<sequence length="151" mass="17159">MSNIGISNEIHVSNSNSNSNEYEYFGLRILTSVLELGLESPQLLRTVAYKLVELGRHNLAENIFRRTVNLRSDEPQSLRDLALLLQESNSENKNLVEISDLFKKVLFGKWDTRYAEIEVTTLHVGMHQLKLKSSAELIEKAVRTFILVGAD</sequence>
<evidence type="ECO:0000313" key="4">
    <source>
        <dbReference type="EMBL" id="CAF3948438.1"/>
    </source>
</evidence>
<dbReference type="EMBL" id="CAJOBJ010003085">
    <property type="protein sequence ID" value="CAF3952776.1"/>
    <property type="molecule type" value="Genomic_DNA"/>
</dbReference>
<dbReference type="EMBL" id="CAJOBH010003344">
    <property type="protein sequence ID" value="CAF3948438.1"/>
    <property type="molecule type" value="Genomic_DNA"/>
</dbReference>
<dbReference type="Proteomes" id="UP000663824">
    <property type="component" value="Unassembled WGS sequence"/>
</dbReference>
<proteinExistence type="predicted"/>
<gene>
    <name evidence="4" type="ORF">BYL167_LOCUS10891</name>
    <name evidence="1" type="ORF">CJN711_LOCUS5616</name>
    <name evidence="5" type="ORF">GIL414_LOCUS9177</name>
    <name evidence="2" type="ORF">KQP761_LOCUS18731</name>
    <name evidence="3" type="ORF">MBJ925_LOCUS38881</name>
</gene>
<dbReference type="EMBL" id="CAJNOV010001574">
    <property type="protein sequence ID" value="CAF1069064.1"/>
    <property type="molecule type" value="Genomic_DNA"/>
</dbReference>
<comment type="caution">
    <text evidence="1">The sequence shown here is derived from an EMBL/GenBank/DDBJ whole genome shotgun (WGS) entry which is preliminary data.</text>
</comment>
<evidence type="ECO:0000313" key="6">
    <source>
        <dbReference type="Proteomes" id="UP000663855"/>
    </source>
</evidence>
<evidence type="ECO:0000313" key="5">
    <source>
        <dbReference type="EMBL" id="CAF3952776.1"/>
    </source>
</evidence>
<reference evidence="1" key="1">
    <citation type="submission" date="2021-02" db="EMBL/GenBank/DDBJ databases">
        <authorList>
            <person name="Nowell W R."/>
        </authorList>
    </citation>
    <scope>NUCLEOTIDE SEQUENCE</scope>
</reference>
<dbReference type="Proteomes" id="UP000663855">
    <property type="component" value="Unassembled WGS sequence"/>
</dbReference>
<dbReference type="OrthoDB" id="441278at2759"/>
<evidence type="ECO:0000313" key="1">
    <source>
        <dbReference type="EMBL" id="CAF1069064.1"/>
    </source>
</evidence>
<name>A0A814LQU9_9BILA</name>
<protein>
    <submittedName>
        <fullName evidence="1">Uncharacterized protein</fullName>
    </submittedName>
</protein>
<evidence type="ECO:0000313" key="3">
    <source>
        <dbReference type="EMBL" id="CAF2264081.1"/>
    </source>
</evidence>
<dbReference type="EMBL" id="CAJNOW010009581">
    <property type="protein sequence ID" value="CAF1565650.1"/>
    <property type="molecule type" value="Genomic_DNA"/>
</dbReference>
<dbReference type="EMBL" id="CAJNRE010021861">
    <property type="protein sequence ID" value="CAF2264081.1"/>
    <property type="molecule type" value="Genomic_DNA"/>
</dbReference>
<evidence type="ECO:0000313" key="2">
    <source>
        <dbReference type="EMBL" id="CAF1565650.1"/>
    </source>
</evidence>
<accession>A0A814LQU9</accession>